<dbReference type="AlphaFoldDB" id="A0A7Y0L1G9"/>
<keyword evidence="1" id="KW-0812">Transmembrane</keyword>
<sequence length="60" mass="6303">MGMAAAMATQLVLAIVLGFLLGHWMDGLLHTSPWLTIVGVLAGIVAGFVGLFHLSKVMPK</sequence>
<dbReference type="EMBL" id="JABBVZ010000003">
    <property type="protein sequence ID" value="NMP21011.1"/>
    <property type="molecule type" value="Genomic_DNA"/>
</dbReference>
<feature type="transmembrane region" description="Helical" evidence="1">
    <location>
        <begin position="34"/>
        <end position="54"/>
    </location>
</feature>
<dbReference type="InterPro" id="IPR032820">
    <property type="entry name" value="ATPase_put"/>
</dbReference>
<keyword evidence="1" id="KW-1133">Transmembrane helix</keyword>
<comment type="caution">
    <text evidence="2">The sequence shown here is derived from an EMBL/GenBank/DDBJ whole genome shotgun (WGS) entry which is preliminary data.</text>
</comment>
<accession>A0A7Y0L1G9</accession>
<evidence type="ECO:0000313" key="2">
    <source>
        <dbReference type="EMBL" id="NMP21011.1"/>
    </source>
</evidence>
<protein>
    <submittedName>
        <fullName evidence="2">AtpZ/AtpI family protein</fullName>
    </submittedName>
</protein>
<reference evidence="2 3" key="1">
    <citation type="submission" date="2020-04" db="EMBL/GenBank/DDBJ databases">
        <authorList>
            <person name="Zhang R."/>
            <person name="Schippers A."/>
        </authorList>
    </citation>
    <scope>NUCLEOTIDE SEQUENCE [LARGE SCALE GENOMIC DNA]</scope>
    <source>
        <strain evidence="2 3">DSM 109850</strain>
    </source>
</reference>
<keyword evidence="1" id="KW-0472">Membrane</keyword>
<gene>
    <name evidence="2" type="ORF">HIJ39_01395</name>
</gene>
<name>A0A7Y0L1G9_9FIRM</name>
<evidence type="ECO:0000313" key="3">
    <source>
        <dbReference type="Proteomes" id="UP000533476"/>
    </source>
</evidence>
<dbReference type="Pfam" id="PF09527">
    <property type="entry name" value="ATPase_gene1"/>
    <property type="match status" value="1"/>
</dbReference>
<organism evidence="2 3">
    <name type="scientific">Sulfobacillus harzensis</name>
    <dbReference type="NCBI Taxonomy" id="2729629"/>
    <lineage>
        <taxon>Bacteria</taxon>
        <taxon>Bacillati</taxon>
        <taxon>Bacillota</taxon>
        <taxon>Clostridia</taxon>
        <taxon>Eubacteriales</taxon>
        <taxon>Clostridiales Family XVII. Incertae Sedis</taxon>
        <taxon>Sulfobacillus</taxon>
    </lineage>
</organism>
<keyword evidence="3" id="KW-1185">Reference proteome</keyword>
<proteinExistence type="predicted"/>
<evidence type="ECO:0000256" key="1">
    <source>
        <dbReference type="SAM" id="Phobius"/>
    </source>
</evidence>
<dbReference type="Proteomes" id="UP000533476">
    <property type="component" value="Unassembled WGS sequence"/>
</dbReference>